<feature type="active site" description="Nucleophile" evidence="4">
    <location>
        <position position="340"/>
    </location>
</feature>
<organism evidence="7 8">
    <name type="scientific">Candidatus Roizmanbacteria bacterium CG11_big_fil_rev_8_21_14_0_20_35_14</name>
    <dbReference type="NCBI Taxonomy" id="1974855"/>
    <lineage>
        <taxon>Bacteria</taxon>
        <taxon>Candidatus Roizmaniibacteriota</taxon>
    </lineage>
</organism>
<dbReference type="SUPFAM" id="SSF51713">
    <property type="entry name" value="tRNA-guanine transglycosylase"/>
    <property type="match status" value="1"/>
</dbReference>
<proteinExistence type="inferred from homology"/>
<gene>
    <name evidence="4 7" type="primary">tgt</name>
    <name evidence="7" type="ORF">COV86_01765</name>
</gene>
<feature type="binding site" evidence="4">
    <location>
        <position position="200"/>
    </location>
    <ligand>
        <name>substrate</name>
    </ligand>
</feature>
<dbReference type="InterPro" id="IPR050076">
    <property type="entry name" value="ArchSynthase1/Queuine_TRR"/>
</dbReference>
<evidence type="ECO:0000256" key="3">
    <source>
        <dbReference type="ARBA" id="ARBA00022694"/>
    </source>
</evidence>
<keyword evidence="1 4" id="KW-0328">Glycosyltransferase</keyword>
<protein>
    <recommendedName>
        <fullName evidence="4">Queuine tRNA-ribosyltransferase</fullName>
        <ecNumber evidence="4">2.4.2.29</ecNumber>
    </recommendedName>
    <alternativeName>
        <fullName evidence="4">Guanine insertion enzyme</fullName>
    </alternativeName>
    <alternativeName>
        <fullName evidence="4">tRNA-guanine transglycosylase</fullName>
    </alternativeName>
</protein>
<dbReference type="InterPro" id="IPR004803">
    <property type="entry name" value="TGT"/>
</dbReference>
<sequence length="462" mass="51959">MSGFFKVFYKSKKSGARIGEIKTDHGVIKTPAFMPAATKGTIKSLPPQFIEDIGIQVSFVNTYHLVTHPGVDIIEKAGGIHKYTGLNIPLMSDSGGFQVFSLARSQREKLSLRGTIVTKQSLPAGRQGQKEITSSSTSSPPRDDKKVADIRGEEQPLLVKISEDGVKFRSTFDGKIIEFTPEKSMEYQKKIGADINIAFDECTYYPASHEYAEKAMKRTHEWLLRCIKCKESSIPKFFDGKQQTAKNLVSSLPSRQYLYGVIQGATFKDLRKKSAEFVVSQDTPGVAIGGVSVGESKEKMREQVKWINNYLPKDRPVHLLGVGQIDDIIDLVKFGIDTFDCVEPTRLARMGQIYKAKISIFSTASPQRPACRQAGVPRRLSQKQKSSLSGQTDITKNIYKNNLEPVDKDCNCYICKNFTKSYLHHLFKQREILGYTLATYHNLYVMERLFDRIREAIGNNLL</sequence>
<comment type="caution">
    <text evidence="7">The sequence shown here is derived from an EMBL/GenBank/DDBJ whole genome shotgun (WGS) entry which is preliminary data.</text>
</comment>
<evidence type="ECO:0000313" key="7">
    <source>
        <dbReference type="EMBL" id="PIQ72653.1"/>
    </source>
</evidence>
<evidence type="ECO:0000256" key="2">
    <source>
        <dbReference type="ARBA" id="ARBA00022679"/>
    </source>
</evidence>
<evidence type="ECO:0000256" key="1">
    <source>
        <dbReference type="ARBA" id="ARBA00022676"/>
    </source>
</evidence>
<comment type="pathway">
    <text evidence="4">tRNA modification; tRNA-queuosine biosynthesis.</text>
</comment>
<feature type="domain" description="tRNA-guanine(15) transglycosylase-like" evidence="6">
    <location>
        <begin position="15"/>
        <end position="109"/>
    </location>
</feature>
<dbReference type="InterPro" id="IPR002616">
    <property type="entry name" value="tRNA_ribo_trans-like"/>
</dbReference>
<accession>A0A2H0KQ49</accession>
<dbReference type="EC" id="2.4.2.29" evidence="4"/>
<feature type="binding site" evidence="4">
    <location>
        <position position="412"/>
    </location>
    <ligand>
        <name>Zn(2+)</name>
        <dbReference type="ChEBI" id="CHEBI:29105"/>
    </ligand>
</feature>
<feature type="region of interest" description="RNA binding" evidence="4">
    <location>
        <begin position="321"/>
        <end position="327"/>
    </location>
</feature>
<feature type="binding site" evidence="4">
    <location>
        <position position="441"/>
    </location>
    <ligand>
        <name>Zn(2+)</name>
        <dbReference type="ChEBI" id="CHEBI:29105"/>
    </ligand>
</feature>
<feature type="region of interest" description="RNA binding; important for wobble base 34 recognition" evidence="4">
    <location>
        <begin position="345"/>
        <end position="349"/>
    </location>
</feature>
<dbReference type="EMBL" id="PCVL01000021">
    <property type="protein sequence ID" value="PIQ72653.1"/>
    <property type="molecule type" value="Genomic_DNA"/>
</dbReference>
<feature type="region of interest" description="Disordered" evidence="5">
    <location>
        <begin position="122"/>
        <end position="149"/>
    </location>
</feature>
<keyword evidence="2 4" id="KW-0808">Transferase</keyword>
<dbReference type="GO" id="GO:0008479">
    <property type="term" value="F:tRNA-guanosine(34) queuine transglycosylase activity"/>
    <property type="evidence" value="ECO:0007669"/>
    <property type="project" value="UniProtKB-UniRule"/>
</dbReference>
<dbReference type="NCBIfam" id="TIGR00449">
    <property type="entry name" value="tgt_general"/>
    <property type="match status" value="1"/>
</dbReference>
<dbReference type="GO" id="GO:0046872">
    <property type="term" value="F:metal ion binding"/>
    <property type="evidence" value="ECO:0007669"/>
    <property type="project" value="UniProtKB-KW"/>
</dbReference>
<feature type="domain" description="tRNA-guanine(15) transglycosylase-like" evidence="6">
    <location>
        <begin position="158"/>
        <end position="460"/>
    </location>
</feature>
<dbReference type="GO" id="GO:0005737">
    <property type="term" value="C:cytoplasm"/>
    <property type="evidence" value="ECO:0007669"/>
    <property type="project" value="TreeGrafter"/>
</dbReference>
<dbReference type="UniPathway" id="UPA00392"/>
<keyword evidence="4" id="KW-0671">Queuosine biosynthesis</keyword>
<feature type="binding site" evidence="4">
    <location>
        <position position="290"/>
    </location>
    <ligand>
        <name>substrate</name>
    </ligand>
</feature>
<evidence type="ECO:0000256" key="5">
    <source>
        <dbReference type="SAM" id="MobiDB-lite"/>
    </source>
</evidence>
<feature type="active site" description="Proton acceptor" evidence="4">
    <location>
        <position position="93"/>
    </location>
</feature>
<dbReference type="PANTHER" id="PTHR46499">
    <property type="entry name" value="QUEUINE TRNA-RIBOSYLTRANSFERASE"/>
    <property type="match status" value="1"/>
</dbReference>
<dbReference type="NCBIfam" id="TIGR00430">
    <property type="entry name" value="Q_tRNA_tgt"/>
    <property type="match status" value="1"/>
</dbReference>
<dbReference type="PANTHER" id="PTHR46499:SF1">
    <property type="entry name" value="QUEUINE TRNA-RIBOSYLTRANSFERASE"/>
    <property type="match status" value="1"/>
</dbReference>
<feature type="binding site" evidence="4">
    <location>
        <position position="263"/>
    </location>
    <ligand>
        <name>substrate</name>
    </ligand>
</feature>
<dbReference type="HAMAP" id="MF_00168">
    <property type="entry name" value="Q_tRNA_Tgt"/>
    <property type="match status" value="1"/>
</dbReference>
<comment type="similarity">
    <text evidence="4">Belongs to the queuine tRNA-ribosyltransferase family.</text>
</comment>
<dbReference type="GO" id="GO:0008616">
    <property type="term" value="P:tRNA queuosine(34) biosynthetic process"/>
    <property type="evidence" value="ECO:0007669"/>
    <property type="project" value="UniProtKB-UniRule"/>
</dbReference>
<feature type="binding site" evidence="4">
    <location>
        <position position="415"/>
    </location>
    <ligand>
        <name>Zn(2+)</name>
        <dbReference type="ChEBI" id="CHEBI:29105"/>
    </ligand>
</feature>
<comment type="catalytic activity">
    <reaction evidence="4">
        <text>7-aminomethyl-7-carbaguanine + guanosine(34) in tRNA = 7-aminomethyl-7-carbaguanosine(34) in tRNA + guanine</text>
        <dbReference type="Rhea" id="RHEA:24104"/>
        <dbReference type="Rhea" id="RHEA-COMP:10341"/>
        <dbReference type="Rhea" id="RHEA-COMP:10342"/>
        <dbReference type="ChEBI" id="CHEBI:16235"/>
        <dbReference type="ChEBI" id="CHEBI:58703"/>
        <dbReference type="ChEBI" id="CHEBI:74269"/>
        <dbReference type="ChEBI" id="CHEBI:82833"/>
        <dbReference type="EC" id="2.4.2.29"/>
    </reaction>
</comment>
<feature type="binding site" evidence="4">
    <location>
        <position position="410"/>
    </location>
    <ligand>
        <name>Zn(2+)</name>
        <dbReference type="ChEBI" id="CHEBI:29105"/>
    </ligand>
</feature>
<keyword evidence="3 4" id="KW-0819">tRNA processing</keyword>
<keyword evidence="4" id="KW-0479">Metal-binding</keyword>
<dbReference type="Gene3D" id="3.20.20.105">
    <property type="entry name" value="Queuine tRNA-ribosyltransferase-like"/>
    <property type="match status" value="1"/>
</dbReference>
<dbReference type="Proteomes" id="UP000229570">
    <property type="component" value="Unassembled WGS sequence"/>
</dbReference>
<feature type="binding site" evidence="4">
    <location>
        <begin position="93"/>
        <end position="97"/>
    </location>
    <ligand>
        <name>substrate</name>
    </ligand>
</feature>
<comment type="cofactor">
    <cofactor evidence="4">
        <name>Zn(2+)</name>
        <dbReference type="ChEBI" id="CHEBI:29105"/>
    </cofactor>
    <text evidence="4">Binds 1 zinc ion per subunit.</text>
</comment>
<evidence type="ECO:0000259" key="6">
    <source>
        <dbReference type="Pfam" id="PF01702"/>
    </source>
</evidence>
<name>A0A2H0KQ49_9BACT</name>
<evidence type="ECO:0000256" key="4">
    <source>
        <dbReference type="HAMAP-Rule" id="MF_00168"/>
    </source>
</evidence>
<comment type="subunit">
    <text evidence="4">Homodimer. Within each dimer, one monomer is responsible for RNA recognition and catalysis, while the other monomer binds to the replacement base PreQ1.</text>
</comment>
<keyword evidence="4" id="KW-0862">Zinc</keyword>
<comment type="function">
    <text evidence="4">Catalyzes the base-exchange of a guanine (G) residue with the queuine precursor 7-aminomethyl-7-deazaguanine (PreQ1) at position 34 (anticodon wobble position) in tRNAs with GU(N) anticodons (tRNA-Asp, -Asn, -His and -Tyr). Catalysis occurs through a double-displacement mechanism. The nucleophile active site attacks the C1' of nucleotide 34 to detach the guanine base from the RNA, forming a covalent enzyme-RNA intermediate. The proton acceptor active site deprotonates the incoming PreQ1, allowing a nucleophilic attack on the C1' of the ribose to form the product. After dissociation, two additional enzymatic reactions on the tRNA convert PreQ1 to queuine (Q), resulting in the hypermodified nucleoside queuosine (7-(((4,5-cis-dihydroxy-2-cyclopenten-1-yl)amino)methyl)-7-deazaguanosine).</text>
</comment>
<dbReference type="Pfam" id="PF01702">
    <property type="entry name" value="TGT"/>
    <property type="match status" value="2"/>
</dbReference>
<reference evidence="7 8" key="1">
    <citation type="submission" date="2017-09" db="EMBL/GenBank/DDBJ databases">
        <title>Depth-based differentiation of microbial function through sediment-hosted aquifers and enrichment of novel symbionts in the deep terrestrial subsurface.</title>
        <authorList>
            <person name="Probst A.J."/>
            <person name="Ladd B."/>
            <person name="Jarett J.K."/>
            <person name="Geller-Mcgrath D.E."/>
            <person name="Sieber C.M."/>
            <person name="Emerson J.B."/>
            <person name="Anantharaman K."/>
            <person name="Thomas B.C."/>
            <person name="Malmstrom R."/>
            <person name="Stieglmeier M."/>
            <person name="Klingl A."/>
            <person name="Woyke T."/>
            <person name="Ryan C.M."/>
            <person name="Banfield J.F."/>
        </authorList>
    </citation>
    <scope>NUCLEOTIDE SEQUENCE [LARGE SCALE GENOMIC DNA]</scope>
    <source>
        <strain evidence="7">CG11_big_fil_rev_8_21_14_0_20_35_14</strain>
    </source>
</reference>
<evidence type="ECO:0000313" key="8">
    <source>
        <dbReference type="Proteomes" id="UP000229570"/>
    </source>
</evidence>
<dbReference type="InterPro" id="IPR036511">
    <property type="entry name" value="TGT-like_sf"/>
</dbReference>
<dbReference type="AlphaFoldDB" id="A0A2H0KQ49"/>